<accession>A0A1G7STA7</accession>
<organism evidence="1 2">
    <name type="scientific">Halorientalis regularis</name>
    <dbReference type="NCBI Taxonomy" id="660518"/>
    <lineage>
        <taxon>Archaea</taxon>
        <taxon>Methanobacteriati</taxon>
        <taxon>Methanobacteriota</taxon>
        <taxon>Stenosarchaea group</taxon>
        <taxon>Halobacteria</taxon>
        <taxon>Halobacteriales</taxon>
        <taxon>Haloarculaceae</taxon>
        <taxon>Halorientalis</taxon>
    </lineage>
</organism>
<dbReference type="Proteomes" id="UP000199076">
    <property type="component" value="Unassembled WGS sequence"/>
</dbReference>
<dbReference type="RefSeq" id="WP_092695149.1">
    <property type="nucleotide sequence ID" value="NZ_FNBK01000020.1"/>
</dbReference>
<evidence type="ECO:0000313" key="2">
    <source>
        <dbReference type="Proteomes" id="UP000199076"/>
    </source>
</evidence>
<proteinExistence type="predicted"/>
<gene>
    <name evidence="1" type="ORF">SAMN05216218_12023</name>
</gene>
<evidence type="ECO:0000313" key="1">
    <source>
        <dbReference type="EMBL" id="SDG26366.1"/>
    </source>
</evidence>
<reference evidence="2" key="1">
    <citation type="submission" date="2016-10" db="EMBL/GenBank/DDBJ databases">
        <authorList>
            <person name="Varghese N."/>
            <person name="Submissions S."/>
        </authorList>
    </citation>
    <scope>NUCLEOTIDE SEQUENCE [LARGE SCALE GENOMIC DNA]</scope>
    <source>
        <strain evidence="2">IBRC-M 10760</strain>
    </source>
</reference>
<dbReference type="EMBL" id="FNBK01000020">
    <property type="protein sequence ID" value="SDG26366.1"/>
    <property type="molecule type" value="Genomic_DNA"/>
</dbReference>
<dbReference type="AlphaFoldDB" id="A0A1G7STA7"/>
<keyword evidence="2" id="KW-1185">Reference proteome</keyword>
<dbReference type="OrthoDB" id="190410at2157"/>
<dbReference type="InterPro" id="IPR055983">
    <property type="entry name" value="DUF7561"/>
</dbReference>
<dbReference type="STRING" id="660518.SAMN05216218_12023"/>
<name>A0A1G7STA7_9EURY</name>
<evidence type="ECO:0008006" key="3">
    <source>
        <dbReference type="Google" id="ProtNLM"/>
    </source>
</evidence>
<sequence length="67" mass="7021">MAHEPCDGCGERVEVAGGIADIWSFGGDRAAGLALELADGSEWLLCSECIARLPDDRDATAEDVEAL</sequence>
<dbReference type="Pfam" id="PF24442">
    <property type="entry name" value="DUF7561"/>
    <property type="match status" value="1"/>
</dbReference>
<protein>
    <recommendedName>
        <fullName evidence="3">Small CPxCG-related zinc finger protein</fullName>
    </recommendedName>
</protein>